<evidence type="ECO:0000256" key="6">
    <source>
        <dbReference type="ARBA" id="ARBA00022989"/>
    </source>
</evidence>
<dbReference type="Pfam" id="PF01595">
    <property type="entry name" value="CNNM"/>
    <property type="match status" value="1"/>
</dbReference>
<organism evidence="15 16">
    <name type="scientific">Dietzia cinnamea</name>
    <dbReference type="NCBI Taxonomy" id="321318"/>
    <lineage>
        <taxon>Bacteria</taxon>
        <taxon>Bacillati</taxon>
        <taxon>Actinomycetota</taxon>
        <taxon>Actinomycetes</taxon>
        <taxon>Mycobacteriales</taxon>
        <taxon>Dietziaceae</taxon>
        <taxon>Dietzia</taxon>
    </lineage>
</organism>
<evidence type="ECO:0000256" key="8">
    <source>
        <dbReference type="ARBA" id="ARBA00023136"/>
    </source>
</evidence>
<feature type="domain" description="CNNM transmembrane" evidence="14">
    <location>
        <begin position="1"/>
        <end position="187"/>
    </location>
</feature>
<reference evidence="15 16" key="1">
    <citation type="submission" date="2019-03" db="EMBL/GenBank/DDBJ databases">
        <title>Root nodule microbial communities of legume samples collected from USA, Mexico and Botswana.</title>
        <authorList>
            <person name="Hirsch A."/>
        </authorList>
    </citation>
    <scope>NUCLEOTIDE SEQUENCE [LARGE SCALE GENOMIC DNA]</scope>
    <source>
        <strain evidence="15 16">55</strain>
    </source>
</reference>
<feature type="domain" description="CBS" evidence="13">
    <location>
        <begin position="273"/>
        <end position="330"/>
    </location>
</feature>
<dbReference type="SMART" id="SM01091">
    <property type="entry name" value="CorC_HlyC"/>
    <property type="match status" value="1"/>
</dbReference>
<dbReference type="InterPro" id="IPR005170">
    <property type="entry name" value="Transptr-assoc_dom"/>
</dbReference>
<dbReference type="PANTHER" id="PTHR22777:SF32">
    <property type="entry name" value="UPF0053 INNER MEMBRANE PROTEIN YFJD"/>
    <property type="match status" value="1"/>
</dbReference>
<dbReference type="EMBL" id="SMCX01000001">
    <property type="protein sequence ID" value="TCW26659.1"/>
    <property type="molecule type" value="Genomic_DNA"/>
</dbReference>
<dbReference type="Pfam" id="PF00571">
    <property type="entry name" value="CBS"/>
    <property type="match status" value="2"/>
</dbReference>
<dbReference type="PROSITE" id="PS51371">
    <property type="entry name" value="CBS"/>
    <property type="match status" value="2"/>
</dbReference>
<evidence type="ECO:0000256" key="3">
    <source>
        <dbReference type="ARBA" id="ARBA00022475"/>
    </source>
</evidence>
<comment type="similarity">
    <text evidence="2">Belongs to the UPF0053 family.</text>
</comment>
<dbReference type="RefSeq" id="WP_131884876.1">
    <property type="nucleotide sequence ID" value="NZ_CP143053.1"/>
</dbReference>
<feature type="transmembrane region" description="Helical" evidence="12">
    <location>
        <begin position="121"/>
        <end position="149"/>
    </location>
</feature>
<keyword evidence="8 10" id="KW-0472">Membrane</keyword>
<dbReference type="PROSITE" id="PS51846">
    <property type="entry name" value="CNNM"/>
    <property type="match status" value="1"/>
</dbReference>
<evidence type="ECO:0000256" key="4">
    <source>
        <dbReference type="ARBA" id="ARBA00022692"/>
    </source>
</evidence>
<keyword evidence="4 10" id="KW-0812">Transmembrane</keyword>
<dbReference type="SUPFAM" id="SSF54631">
    <property type="entry name" value="CBS-domain pair"/>
    <property type="match status" value="1"/>
</dbReference>
<evidence type="ECO:0000313" key="15">
    <source>
        <dbReference type="EMBL" id="TCW26659.1"/>
    </source>
</evidence>
<keyword evidence="7 9" id="KW-0129">CBS domain</keyword>
<dbReference type="InterPro" id="IPR046342">
    <property type="entry name" value="CBS_dom_sf"/>
</dbReference>
<dbReference type="PANTHER" id="PTHR22777">
    <property type="entry name" value="HEMOLYSIN-RELATED"/>
    <property type="match status" value="1"/>
</dbReference>
<dbReference type="SUPFAM" id="SSF56176">
    <property type="entry name" value="FAD-binding/transporter-associated domain-like"/>
    <property type="match status" value="1"/>
</dbReference>
<accession>A0A4R4A059</accession>
<evidence type="ECO:0000256" key="1">
    <source>
        <dbReference type="ARBA" id="ARBA00004651"/>
    </source>
</evidence>
<evidence type="ECO:0000256" key="12">
    <source>
        <dbReference type="SAM" id="Phobius"/>
    </source>
</evidence>
<feature type="domain" description="CBS" evidence="13">
    <location>
        <begin position="206"/>
        <end position="270"/>
    </location>
</feature>
<evidence type="ECO:0000259" key="14">
    <source>
        <dbReference type="PROSITE" id="PS51846"/>
    </source>
</evidence>
<name>A0A4R4A059_9ACTN</name>
<gene>
    <name evidence="15" type="ORF">EDD19_10169</name>
</gene>
<dbReference type="InterPro" id="IPR002550">
    <property type="entry name" value="CNNM"/>
</dbReference>
<dbReference type="Pfam" id="PF03471">
    <property type="entry name" value="CorC_HlyC"/>
    <property type="match status" value="1"/>
</dbReference>
<keyword evidence="5" id="KW-0677">Repeat</keyword>
<evidence type="ECO:0000256" key="2">
    <source>
        <dbReference type="ARBA" id="ARBA00006337"/>
    </source>
</evidence>
<feature type="transmembrane region" description="Helical" evidence="12">
    <location>
        <begin position="89"/>
        <end position="109"/>
    </location>
</feature>
<dbReference type="CDD" id="cd04590">
    <property type="entry name" value="CBS_pair_CorC_HlyC_assoc"/>
    <property type="match status" value="1"/>
</dbReference>
<dbReference type="InterPro" id="IPR036318">
    <property type="entry name" value="FAD-bd_PCMH-like_sf"/>
</dbReference>
<dbReference type="Gene3D" id="3.30.465.10">
    <property type="match status" value="1"/>
</dbReference>
<comment type="subcellular location">
    <subcellularLocation>
        <location evidence="1">Cell membrane</location>
        <topology evidence="1">Multi-pass membrane protein</topology>
    </subcellularLocation>
</comment>
<feature type="transmembrane region" description="Helical" evidence="12">
    <location>
        <begin position="60"/>
        <end position="83"/>
    </location>
</feature>
<dbReference type="Gene3D" id="3.10.580.10">
    <property type="entry name" value="CBS-domain"/>
    <property type="match status" value="1"/>
</dbReference>
<proteinExistence type="inferred from homology"/>
<protein>
    <submittedName>
        <fullName evidence="15">CBS domain containing-hemolysin-like protein</fullName>
    </submittedName>
</protein>
<dbReference type="FunFam" id="3.10.580.10:FF:000002">
    <property type="entry name" value="Magnesium/cobalt efflux protein CorC"/>
    <property type="match status" value="1"/>
</dbReference>
<dbReference type="InterPro" id="IPR016169">
    <property type="entry name" value="FAD-bd_PCMH_sub2"/>
</dbReference>
<evidence type="ECO:0000256" key="11">
    <source>
        <dbReference type="SAM" id="MobiDB-lite"/>
    </source>
</evidence>
<evidence type="ECO:0000259" key="13">
    <source>
        <dbReference type="PROSITE" id="PS51371"/>
    </source>
</evidence>
<dbReference type="GO" id="GO:0050660">
    <property type="term" value="F:flavin adenine dinucleotide binding"/>
    <property type="evidence" value="ECO:0007669"/>
    <property type="project" value="InterPro"/>
</dbReference>
<evidence type="ECO:0000256" key="7">
    <source>
        <dbReference type="ARBA" id="ARBA00023122"/>
    </source>
</evidence>
<keyword evidence="6 10" id="KW-1133">Transmembrane helix</keyword>
<dbReference type="Proteomes" id="UP000295805">
    <property type="component" value="Unassembled WGS sequence"/>
</dbReference>
<evidence type="ECO:0000256" key="9">
    <source>
        <dbReference type="PROSITE-ProRule" id="PRU00703"/>
    </source>
</evidence>
<sequence length="441" mass="47282">MDATIYTAIAAVVLIPVAGLFAALDAALSTVSVARVEEMAKDNRYGAARLARMLDARPRYINVAVLLHMLSLIGAAVLFTVVFDELIDSRAWALVTAVVVTTVAAYIVAGVGPRTLGRQHAYTLALGASTPLTVTGVVLGPVATLLVGLGNAVTPGGGFRNGPFASEIELLEIVDMARERGVVADDESRMIQSVFELGDTTAREVMTPRTEMVWIESDKTVGQAARLTVKSGYSRIPVVDGDNSDNVVGVVYLRDIVARLDDPDGRAAPVAEVMRPAVFVPDAKRIDDLLAEMQRDHNHLAILVDEYGGTAGLVSIEDILEEIVGEIVDEYDTTEVPPVEDLGDGRYRLSARLGLDEVADLFDIEFPDEVSEEVETVGGLLALELGRVPLPGAHIVSSGLDLRAEGGHDRRGRVKVVTVVATPTETDDDDTDDHPRREDNR</sequence>
<dbReference type="InterPro" id="IPR000644">
    <property type="entry name" value="CBS_dom"/>
</dbReference>
<evidence type="ECO:0000313" key="16">
    <source>
        <dbReference type="Proteomes" id="UP000295805"/>
    </source>
</evidence>
<evidence type="ECO:0000256" key="10">
    <source>
        <dbReference type="PROSITE-ProRule" id="PRU01193"/>
    </source>
</evidence>
<feature type="region of interest" description="Disordered" evidence="11">
    <location>
        <begin position="421"/>
        <end position="441"/>
    </location>
</feature>
<dbReference type="GeneID" id="89530120"/>
<dbReference type="AlphaFoldDB" id="A0A4R4A059"/>
<dbReference type="SMART" id="SM00116">
    <property type="entry name" value="CBS"/>
    <property type="match status" value="2"/>
</dbReference>
<feature type="transmembrane region" description="Helical" evidence="12">
    <location>
        <begin position="6"/>
        <end position="34"/>
    </location>
</feature>
<dbReference type="InterPro" id="IPR044751">
    <property type="entry name" value="Ion_transp-like_CBS"/>
</dbReference>
<dbReference type="GO" id="GO:0005886">
    <property type="term" value="C:plasma membrane"/>
    <property type="evidence" value="ECO:0007669"/>
    <property type="project" value="UniProtKB-SubCell"/>
</dbReference>
<keyword evidence="3" id="KW-1003">Cell membrane</keyword>
<evidence type="ECO:0000256" key="5">
    <source>
        <dbReference type="ARBA" id="ARBA00022737"/>
    </source>
</evidence>
<comment type="caution">
    <text evidence="15">The sequence shown here is derived from an EMBL/GenBank/DDBJ whole genome shotgun (WGS) entry which is preliminary data.</text>
</comment>